<keyword evidence="8" id="KW-1185">Reference proteome</keyword>
<dbReference type="InterPro" id="IPR011032">
    <property type="entry name" value="GroES-like_sf"/>
</dbReference>
<dbReference type="GO" id="GO:0004022">
    <property type="term" value="F:alcohol dehydrogenase (NAD+) activity"/>
    <property type="evidence" value="ECO:0007669"/>
    <property type="project" value="TreeGrafter"/>
</dbReference>
<dbReference type="InterPro" id="IPR036291">
    <property type="entry name" value="NAD(P)-bd_dom_sf"/>
</dbReference>
<dbReference type="InterPro" id="IPR013154">
    <property type="entry name" value="ADH-like_N"/>
</dbReference>
<dbReference type="Gene3D" id="3.40.50.720">
    <property type="entry name" value="NAD(P)-binding Rossmann-like Domain"/>
    <property type="match status" value="1"/>
</dbReference>
<evidence type="ECO:0000313" key="7">
    <source>
        <dbReference type="EMBL" id="KAG7192302.1"/>
    </source>
</evidence>
<keyword evidence="5" id="KW-0560">Oxidoreductase</keyword>
<evidence type="ECO:0000256" key="2">
    <source>
        <dbReference type="ARBA" id="ARBA00008072"/>
    </source>
</evidence>
<proteinExistence type="inferred from homology"/>
<dbReference type="SMART" id="SM00829">
    <property type="entry name" value="PKS_ER"/>
    <property type="match status" value="1"/>
</dbReference>
<dbReference type="GeneID" id="66115395"/>
<dbReference type="InterPro" id="IPR020843">
    <property type="entry name" value="ER"/>
</dbReference>
<dbReference type="AlphaFoldDB" id="A0A9P7V6X9"/>
<evidence type="ECO:0000313" key="8">
    <source>
        <dbReference type="Proteomes" id="UP000790833"/>
    </source>
</evidence>
<comment type="caution">
    <text evidence="7">The sequence shown here is derived from an EMBL/GenBank/DDBJ whole genome shotgun (WGS) entry which is preliminary data.</text>
</comment>
<dbReference type="GO" id="GO:0005737">
    <property type="term" value="C:cytoplasm"/>
    <property type="evidence" value="ECO:0007669"/>
    <property type="project" value="TreeGrafter"/>
</dbReference>
<organism evidence="7 8">
    <name type="scientific">Scheffersomyces spartinae</name>
    <dbReference type="NCBI Taxonomy" id="45513"/>
    <lineage>
        <taxon>Eukaryota</taxon>
        <taxon>Fungi</taxon>
        <taxon>Dikarya</taxon>
        <taxon>Ascomycota</taxon>
        <taxon>Saccharomycotina</taxon>
        <taxon>Pichiomycetes</taxon>
        <taxon>Debaryomycetaceae</taxon>
        <taxon>Scheffersomyces</taxon>
    </lineage>
</organism>
<comment type="cofactor">
    <cofactor evidence="1">
        <name>Zn(2+)</name>
        <dbReference type="ChEBI" id="CHEBI:29105"/>
    </cofactor>
</comment>
<dbReference type="OrthoDB" id="1879366at2759"/>
<evidence type="ECO:0000256" key="5">
    <source>
        <dbReference type="ARBA" id="ARBA00023002"/>
    </source>
</evidence>
<dbReference type="Gene3D" id="3.90.180.10">
    <property type="entry name" value="Medium-chain alcohol dehydrogenases, catalytic domain"/>
    <property type="match status" value="1"/>
</dbReference>
<evidence type="ECO:0000256" key="3">
    <source>
        <dbReference type="ARBA" id="ARBA00022723"/>
    </source>
</evidence>
<reference evidence="7" key="1">
    <citation type="submission" date="2021-03" db="EMBL/GenBank/DDBJ databases">
        <authorList>
            <person name="Palmer J.M."/>
        </authorList>
    </citation>
    <scope>NUCLEOTIDE SEQUENCE</scope>
    <source>
        <strain evidence="7">ARV_011</strain>
    </source>
</reference>
<keyword evidence="4" id="KW-0862">Zinc</keyword>
<dbReference type="Pfam" id="PF00107">
    <property type="entry name" value="ADH_zinc_N"/>
    <property type="match status" value="1"/>
</dbReference>
<evidence type="ECO:0000259" key="6">
    <source>
        <dbReference type="SMART" id="SM00829"/>
    </source>
</evidence>
<dbReference type="EMBL" id="JAHMUF010000019">
    <property type="protein sequence ID" value="KAG7192302.1"/>
    <property type="molecule type" value="Genomic_DNA"/>
</dbReference>
<feature type="domain" description="Enoyl reductase (ER)" evidence="6">
    <location>
        <begin position="15"/>
        <end position="349"/>
    </location>
</feature>
<comment type="similarity">
    <text evidence="2">Belongs to the zinc-containing alcohol dehydrogenase family.</text>
</comment>
<dbReference type="PANTHER" id="PTHR42940">
    <property type="entry name" value="ALCOHOL DEHYDROGENASE 1-RELATED"/>
    <property type="match status" value="1"/>
</dbReference>
<dbReference type="Proteomes" id="UP000790833">
    <property type="component" value="Unassembled WGS sequence"/>
</dbReference>
<dbReference type="RefSeq" id="XP_043047852.1">
    <property type="nucleotide sequence ID" value="XM_043192797.1"/>
</dbReference>
<dbReference type="InterPro" id="IPR013149">
    <property type="entry name" value="ADH-like_C"/>
</dbReference>
<keyword evidence="3" id="KW-0479">Metal-binding</keyword>
<evidence type="ECO:0000256" key="4">
    <source>
        <dbReference type="ARBA" id="ARBA00022833"/>
    </source>
</evidence>
<gene>
    <name evidence="7" type="ORF">KQ657_002021</name>
</gene>
<sequence length="353" mass="39039">MTLPKTQVGFCYDNESRKLVKVTDLPVKQPTRGEVLVKIEGAGLCNSDLHVLSPRGGPIDLDGSNDKQRFVMGHEIAGRIVSVGEGTETTFKEGDRVAFFITHACGQCLDCRLGRDNTCGAKAYGLNQDGGFQEYILVDKLRTLLPIPDNVSYEQACSACDAILTPFHAIQKAKDVLTNPATKVLVVGVGGLGMNAVQILRNYPVDITAVDLKPELKESALKFGANRFGTSLDQITDEDEEFEPMFNLVFDFIGSQGLYDSYYMQLQRRAKIMMVGLAKPTFQIHNFLNAMREIEIVFSFGGNSQEQLQVLEWISLGRLKPITSNAPLDEVPKYLQLLKEGKVVGRVVFQPKL</sequence>
<dbReference type="GO" id="GO:0046872">
    <property type="term" value="F:metal ion binding"/>
    <property type="evidence" value="ECO:0007669"/>
    <property type="project" value="UniProtKB-KW"/>
</dbReference>
<protein>
    <recommendedName>
        <fullName evidence="6">Enoyl reductase (ER) domain-containing protein</fullName>
    </recommendedName>
</protein>
<evidence type="ECO:0000256" key="1">
    <source>
        <dbReference type="ARBA" id="ARBA00001947"/>
    </source>
</evidence>
<accession>A0A9P7V6X9</accession>
<name>A0A9P7V6X9_9ASCO</name>
<dbReference type="PANTHER" id="PTHR42940:SF8">
    <property type="entry name" value="VACUOLAR PROTEIN SORTING-ASSOCIATED PROTEIN 11"/>
    <property type="match status" value="1"/>
</dbReference>
<dbReference type="CDD" id="cd08254">
    <property type="entry name" value="hydroxyacyl_CoA_DH"/>
    <property type="match status" value="1"/>
</dbReference>
<dbReference type="Pfam" id="PF08240">
    <property type="entry name" value="ADH_N"/>
    <property type="match status" value="1"/>
</dbReference>
<dbReference type="SUPFAM" id="SSF51735">
    <property type="entry name" value="NAD(P)-binding Rossmann-fold domains"/>
    <property type="match status" value="1"/>
</dbReference>
<dbReference type="SUPFAM" id="SSF50129">
    <property type="entry name" value="GroES-like"/>
    <property type="match status" value="1"/>
</dbReference>